<evidence type="ECO:0000313" key="17">
    <source>
        <dbReference type="Proteomes" id="UP000430564"/>
    </source>
</evidence>
<dbReference type="GO" id="GO:0005829">
    <property type="term" value="C:cytosol"/>
    <property type="evidence" value="ECO:0007669"/>
    <property type="project" value="TreeGrafter"/>
</dbReference>
<keyword evidence="3 12" id="KW-0378">Hydrolase</keyword>
<dbReference type="SUPFAM" id="SSF52540">
    <property type="entry name" value="P-loop containing nucleoside triphosphate hydrolases"/>
    <property type="match status" value="1"/>
</dbReference>
<evidence type="ECO:0000256" key="8">
    <source>
        <dbReference type="ARBA" id="ARBA00034617"/>
    </source>
</evidence>
<keyword evidence="2 12" id="KW-0547">Nucleotide-binding</keyword>
<comment type="catalytic activity">
    <reaction evidence="8">
        <text>Couples ATP hydrolysis with the unwinding of duplex DNA by translocating in the 3'-5' direction.</text>
        <dbReference type="EC" id="5.6.2.4"/>
    </reaction>
</comment>
<feature type="compositionally biased region" description="Low complexity" evidence="13">
    <location>
        <begin position="704"/>
        <end position="723"/>
    </location>
</feature>
<dbReference type="GO" id="GO:0005524">
    <property type="term" value="F:ATP binding"/>
    <property type="evidence" value="ECO:0007669"/>
    <property type="project" value="UniProtKB-UniRule"/>
</dbReference>
<feature type="domain" description="UvrD-like helicase ATP-binding" evidence="14">
    <location>
        <begin position="7"/>
        <end position="293"/>
    </location>
</feature>
<name>A0A6I1EMP4_9BURK</name>
<sequence>MPSDLLENLNPKQLEAVTAPEESVLILAGAGSGKTRVLTTRVAWLLEEHLATTSEILAVTFTNKAAKEMVTRLESMLPYDLKRMWIGTFHGLCNRILRRHAEYAGLPKSFQIIDSADQLAMVKRIMKAANVDPERTDPRSVTSFINWMKEQGVRAAHSGSIGGADNSTKVDLYRAYESECQKQGVVDFAELLLRCYELLERNELVRVHYQQRFRHILVDEFQDTNVLQYRWLKLLAGTGLGPDGGALNSVFAVGDDDQSIYAFRGANVGNMTDFIKDFHVKNPIRLEQNYRSTKAILDAANGLIEQNEGRLGKNLWTAGDSGEKITVKELDTDIEEARWVADQMENARHKGAKWRDFAVLYRTNAQSRSIETELSGRGIPYRVYGGLRFFERAEVKNVLGYLRMITNPWDDTSFLRVVNTPTRGIGAKSIEVLQNAARERGISLWAALTDRMIEKPAKLMAFENLITQMRIAADGMPLLEAINHVIKASGLEEAARKEKEGDDRVENMREVISAAKGWLENEKVELNHPAFAPVSDDSPSPMEGFLTQATLEAGDRNENADQDAVQLMTVHSAKGLEFPWVWIIGAEEGLFPHFSAIKTESKGSKGGGIEEERRLMYVAITRAKKHLTFTHARERLMFGNAFKNPLSSFVNEIPQSLLDIRPANKKKVYQPSYEDEDQDEKGWGRSWGSSSRSGRSQGRGGYGSSSSYGRSSSMGSGDSMSFRGTGQFEAMQKKAAEQSGYNKGDVVKHDAFGEGVVKKFIGTGTSLIIEIDFGKAGTKDLLLSFARDKLHLVRRGS</sequence>
<feature type="domain" description="UvrD-like helicase C-terminal" evidence="15">
    <location>
        <begin position="294"/>
        <end position="575"/>
    </location>
</feature>
<dbReference type="GO" id="GO:0000725">
    <property type="term" value="P:recombinational repair"/>
    <property type="evidence" value="ECO:0007669"/>
    <property type="project" value="TreeGrafter"/>
</dbReference>
<dbReference type="Gene3D" id="1.10.10.160">
    <property type="match status" value="1"/>
</dbReference>
<feature type="region of interest" description="Disordered" evidence="13">
    <location>
        <begin position="669"/>
        <end position="723"/>
    </location>
</feature>
<dbReference type="EC" id="5.6.2.4" evidence="9"/>
<comment type="catalytic activity">
    <reaction evidence="11">
        <text>ATP + H2O = ADP + phosphate + H(+)</text>
        <dbReference type="Rhea" id="RHEA:13065"/>
        <dbReference type="ChEBI" id="CHEBI:15377"/>
        <dbReference type="ChEBI" id="CHEBI:15378"/>
        <dbReference type="ChEBI" id="CHEBI:30616"/>
        <dbReference type="ChEBI" id="CHEBI:43474"/>
        <dbReference type="ChEBI" id="CHEBI:456216"/>
        <dbReference type="EC" id="5.6.2.4"/>
    </reaction>
</comment>
<dbReference type="GO" id="GO:0016787">
    <property type="term" value="F:hydrolase activity"/>
    <property type="evidence" value="ECO:0007669"/>
    <property type="project" value="UniProtKB-UniRule"/>
</dbReference>
<evidence type="ECO:0000256" key="11">
    <source>
        <dbReference type="ARBA" id="ARBA00048988"/>
    </source>
</evidence>
<evidence type="ECO:0000256" key="9">
    <source>
        <dbReference type="ARBA" id="ARBA00034808"/>
    </source>
</evidence>
<evidence type="ECO:0000256" key="12">
    <source>
        <dbReference type="PROSITE-ProRule" id="PRU00560"/>
    </source>
</evidence>
<evidence type="ECO:0000313" key="16">
    <source>
        <dbReference type="EMBL" id="KAB7662025.1"/>
    </source>
</evidence>
<evidence type="ECO:0000259" key="14">
    <source>
        <dbReference type="PROSITE" id="PS51198"/>
    </source>
</evidence>
<dbReference type="Pfam" id="PF00580">
    <property type="entry name" value="UvrD-helicase"/>
    <property type="match status" value="1"/>
</dbReference>
<evidence type="ECO:0000256" key="6">
    <source>
        <dbReference type="ARBA" id="ARBA00023125"/>
    </source>
</evidence>
<gene>
    <name evidence="16" type="ORF">GBM95_03615</name>
</gene>
<evidence type="ECO:0000256" key="2">
    <source>
        <dbReference type="ARBA" id="ARBA00022741"/>
    </source>
</evidence>
<comment type="caution">
    <text evidence="16">The sequence shown here is derived from an EMBL/GenBank/DDBJ whole genome shotgun (WGS) entry which is preliminary data.</text>
</comment>
<keyword evidence="5 12" id="KW-0067">ATP-binding</keyword>
<evidence type="ECO:0000256" key="7">
    <source>
        <dbReference type="ARBA" id="ARBA00023235"/>
    </source>
</evidence>
<dbReference type="RefSeq" id="WP_152157838.1">
    <property type="nucleotide sequence ID" value="NZ_WEHX01000012.1"/>
</dbReference>
<evidence type="ECO:0000256" key="5">
    <source>
        <dbReference type="ARBA" id="ARBA00022840"/>
    </source>
</evidence>
<dbReference type="CDD" id="cd18807">
    <property type="entry name" value="SF1_C_UvrD"/>
    <property type="match status" value="1"/>
</dbReference>
<evidence type="ECO:0000256" key="1">
    <source>
        <dbReference type="ARBA" id="ARBA00009922"/>
    </source>
</evidence>
<keyword evidence="6" id="KW-0238">DNA-binding</keyword>
<evidence type="ECO:0000256" key="4">
    <source>
        <dbReference type="ARBA" id="ARBA00022806"/>
    </source>
</evidence>
<dbReference type="GO" id="GO:0043138">
    <property type="term" value="F:3'-5' DNA helicase activity"/>
    <property type="evidence" value="ECO:0007669"/>
    <property type="project" value="UniProtKB-EC"/>
</dbReference>
<dbReference type="InterPro" id="IPR014016">
    <property type="entry name" value="UvrD-like_ATP-bd"/>
</dbReference>
<dbReference type="PROSITE" id="PS51198">
    <property type="entry name" value="UVRD_HELICASE_ATP_BIND"/>
    <property type="match status" value="1"/>
</dbReference>
<keyword evidence="7" id="KW-0413">Isomerase</keyword>
<evidence type="ECO:0000259" key="15">
    <source>
        <dbReference type="PROSITE" id="PS51217"/>
    </source>
</evidence>
<organism evidence="16 17">
    <name type="scientific">Sutterella seckii</name>
    <dbReference type="NCBI Taxonomy" id="1944635"/>
    <lineage>
        <taxon>Bacteria</taxon>
        <taxon>Pseudomonadati</taxon>
        <taxon>Pseudomonadota</taxon>
        <taxon>Betaproteobacteria</taxon>
        <taxon>Burkholderiales</taxon>
        <taxon>Sutterellaceae</taxon>
        <taxon>Sutterella</taxon>
    </lineage>
</organism>
<dbReference type="Gene3D" id="1.10.486.10">
    <property type="entry name" value="PCRA, domain 4"/>
    <property type="match status" value="1"/>
</dbReference>
<dbReference type="EMBL" id="WEHX01000012">
    <property type="protein sequence ID" value="KAB7662025.1"/>
    <property type="molecule type" value="Genomic_DNA"/>
</dbReference>
<reference evidence="16 17" key="1">
    <citation type="submission" date="2019-10" db="EMBL/GenBank/DDBJ databases">
        <title>Genome diversity of Sutterella seckii.</title>
        <authorList>
            <person name="Chaplin A.V."/>
            <person name="Sokolova S.R."/>
            <person name="Mosin K.A."/>
            <person name="Ivanova E.L."/>
            <person name="Kochetkova T.O."/>
            <person name="Goltsov A.Y."/>
            <person name="Trofimov D.Y."/>
            <person name="Efimov B.A."/>
        </authorList>
    </citation>
    <scope>NUCLEOTIDE SEQUENCE [LARGE SCALE GENOMIC DNA]</scope>
    <source>
        <strain evidence="16 17">ASD393</strain>
    </source>
</reference>
<dbReference type="GO" id="GO:0003677">
    <property type="term" value="F:DNA binding"/>
    <property type="evidence" value="ECO:0007669"/>
    <property type="project" value="UniProtKB-KW"/>
</dbReference>
<dbReference type="InterPro" id="IPR014017">
    <property type="entry name" value="DNA_helicase_UvrD-like_C"/>
</dbReference>
<dbReference type="GO" id="GO:0033202">
    <property type="term" value="C:DNA helicase complex"/>
    <property type="evidence" value="ECO:0007669"/>
    <property type="project" value="TreeGrafter"/>
</dbReference>
<keyword evidence="4 12" id="KW-0347">Helicase</keyword>
<accession>A0A6I1EMP4</accession>
<dbReference type="Proteomes" id="UP000430564">
    <property type="component" value="Unassembled WGS sequence"/>
</dbReference>
<evidence type="ECO:0000256" key="13">
    <source>
        <dbReference type="SAM" id="MobiDB-lite"/>
    </source>
</evidence>
<proteinExistence type="inferred from homology"/>
<dbReference type="Pfam" id="PF13361">
    <property type="entry name" value="UvrD_C"/>
    <property type="match status" value="1"/>
</dbReference>
<dbReference type="Pfam" id="PF21196">
    <property type="entry name" value="PcrA_UvrD_tudor"/>
    <property type="match status" value="1"/>
</dbReference>
<evidence type="ECO:0000256" key="10">
    <source>
        <dbReference type="ARBA" id="ARBA00034923"/>
    </source>
</evidence>
<dbReference type="CDD" id="cd17932">
    <property type="entry name" value="DEXQc_UvrD"/>
    <property type="match status" value="1"/>
</dbReference>
<dbReference type="Gene3D" id="3.40.50.300">
    <property type="entry name" value="P-loop containing nucleotide triphosphate hydrolases"/>
    <property type="match status" value="2"/>
</dbReference>
<dbReference type="OrthoDB" id="5905204at2"/>
<dbReference type="InterPro" id="IPR000212">
    <property type="entry name" value="DNA_helicase_UvrD/REP"/>
</dbReference>
<protein>
    <recommendedName>
        <fullName evidence="9">DNA 3'-5' helicase</fullName>
        <ecNumber evidence="9">5.6.2.4</ecNumber>
    </recommendedName>
    <alternativeName>
        <fullName evidence="10">DNA 3'-5' helicase II</fullName>
    </alternativeName>
</protein>
<dbReference type="AlphaFoldDB" id="A0A6I1EMP4"/>
<dbReference type="PROSITE" id="PS51217">
    <property type="entry name" value="UVRD_HELICASE_CTER"/>
    <property type="match status" value="1"/>
</dbReference>
<evidence type="ECO:0000256" key="3">
    <source>
        <dbReference type="ARBA" id="ARBA00022801"/>
    </source>
</evidence>
<feature type="binding site" evidence="12">
    <location>
        <begin position="28"/>
        <end position="35"/>
    </location>
    <ligand>
        <name>ATP</name>
        <dbReference type="ChEBI" id="CHEBI:30616"/>
    </ligand>
</feature>
<dbReference type="InterPro" id="IPR027417">
    <property type="entry name" value="P-loop_NTPase"/>
</dbReference>
<feature type="compositionally biased region" description="Low complexity" evidence="13">
    <location>
        <begin position="684"/>
        <end position="696"/>
    </location>
</feature>
<dbReference type="PANTHER" id="PTHR11070">
    <property type="entry name" value="UVRD / RECB / PCRA DNA HELICASE FAMILY MEMBER"/>
    <property type="match status" value="1"/>
</dbReference>
<dbReference type="InterPro" id="IPR013986">
    <property type="entry name" value="DExx_box_DNA_helicase_dom_sf"/>
</dbReference>
<dbReference type="PANTHER" id="PTHR11070:SF2">
    <property type="entry name" value="ATP-DEPENDENT DNA HELICASE SRS2"/>
    <property type="match status" value="1"/>
</dbReference>
<comment type="similarity">
    <text evidence="1">Belongs to the helicase family. UvrD subfamily.</text>
</comment>